<dbReference type="AlphaFoldDB" id="A0AAV7R9H9"/>
<dbReference type="EMBL" id="JANPWB010000009">
    <property type="protein sequence ID" value="KAJ1149459.1"/>
    <property type="molecule type" value="Genomic_DNA"/>
</dbReference>
<evidence type="ECO:0000313" key="2">
    <source>
        <dbReference type="Proteomes" id="UP001066276"/>
    </source>
</evidence>
<reference evidence="1" key="1">
    <citation type="journal article" date="2022" name="bioRxiv">
        <title>Sequencing and chromosome-scale assembly of the giantPleurodeles waltlgenome.</title>
        <authorList>
            <person name="Brown T."/>
            <person name="Elewa A."/>
            <person name="Iarovenko S."/>
            <person name="Subramanian E."/>
            <person name="Araus A.J."/>
            <person name="Petzold A."/>
            <person name="Susuki M."/>
            <person name="Suzuki K.-i.T."/>
            <person name="Hayashi T."/>
            <person name="Toyoda A."/>
            <person name="Oliveira C."/>
            <person name="Osipova E."/>
            <person name="Leigh N.D."/>
            <person name="Simon A."/>
            <person name="Yun M.H."/>
        </authorList>
    </citation>
    <scope>NUCLEOTIDE SEQUENCE</scope>
    <source>
        <strain evidence="1">20211129_DDA</strain>
        <tissue evidence="1">Liver</tissue>
    </source>
</reference>
<evidence type="ECO:0000313" key="1">
    <source>
        <dbReference type="EMBL" id="KAJ1149459.1"/>
    </source>
</evidence>
<sequence>MQSERILLESKHEHAEREGEVALLKLASSYLVSKWQVAHLTDTDATGMWLLDPLEYKVDDTDQHRSPDIHAEYNRLWGTASTHAQTP</sequence>
<proteinExistence type="predicted"/>
<accession>A0AAV7R9H9</accession>
<gene>
    <name evidence="1" type="ORF">NDU88_002267</name>
</gene>
<keyword evidence="2" id="KW-1185">Reference proteome</keyword>
<protein>
    <submittedName>
        <fullName evidence="1">Uncharacterized protein</fullName>
    </submittedName>
</protein>
<organism evidence="1 2">
    <name type="scientific">Pleurodeles waltl</name>
    <name type="common">Iberian ribbed newt</name>
    <dbReference type="NCBI Taxonomy" id="8319"/>
    <lineage>
        <taxon>Eukaryota</taxon>
        <taxon>Metazoa</taxon>
        <taxon>Chordata</taxon>
        <taxon>Craniata</taxon>
        <taxon>Vertebrata</taxon>
        <taxon>Euteleostomi</taxon>
        <taxon>Amphibia</taxon>
        <taxon>Batrachia</taxon>
        <taxon>Caudata</taxon>
        <taxon>Salamandroidea</taxon>
        <taxon>Salamandridae</taxon>
        <taxon>Pleurodelinae</taxon>
        <taxon>Pleurodeles</taxon>
    </lineage>
</organism>
<name>A0AAV7R9H9_PLEWA</name>
<dbReference type="Proteomes" id="UP001066276">
    <property type="component" value="Chromosome 5"/>
</dbReference>
<comment type="caution">
    <text evidence="1">The sequence shown here is derived from an EMBL/GenBank/DDBJ whole genome shotgun (WGS) entry which is preliminary data.</text>
</comment>